<dbReference type="EMBL" id="WMIG01000009">
    <property type="protein sequence ID" value="MTH60688.1"/>
    <property type="molecule type" value="Genomic_DNA"/>
</dbReference>
<comment type="caution">
    <text evidence="1">The sequence shown here is derived from an EMBL/GenBank/DDBJ whole genome shotgun (WGS) entry which is preliminary data.</text>
</comment>
<gene>
    <name evidence="1" type="ORF">GL300_15845</name>
</gene>
<organism evidence="1 2">
    <name type="scientific">Paracoccus litorisediminis</name>
    <dbReference type="NCBI Taxonomy" id="2006130"/>
    <lineage>
        <taxon>Bacteria</taxon>
        <taxon>Pseudomonadati</taxon>
        <taxon>Pseudomonadota</taxon>
        <taxon>Alphaproteobacteria</taxon>
        <taxon>Rhodobacterales</taxon>
        <taxon>Paracoccaceae</taxon>
        <taxon>Paracoccus</taxon>
    </lineage>
</organism>
<name>A0A844HNR2_9RHOB</name>
<keyword evidence="2" id="KW-1185">Reference proteome</keyword>
<dbReference type="AlphaFoldDB" id="A0A844HNR2"/>
<dbReference type="RefSeq" id="WP_155040622.1">
    <property type="nucleotide sequence ID" value="NZ_WMIG01000009.1"/>
</dbReference>
<dbReference type="Proteomes" id="UP000449846">
    <property type="component" value="Unassembled WGS sequence"/>
</dbReference>
<proteinExistence type="predicted"/>
<reference evidence="1 2" key="1">
    <citation type="submission" date="2019-11" db="EMBL/GenBank/DDBJ databases">
        <authorList>
            <person name="Dong K."/>
        </authorList>
    </citation>
    <scope>NUCLEOTIDE SEQUENCE [LARGE SCALE GENOMIC DNA]</scope>
    <source>
        <strain evidence="1 2">NBRC 112902</strain>
    </source>
</reference>
<dbReference type="OrthoDB" id="8476927at2"/>
<evidence type="ECO:0000313" key="2">
    <source>
        <dbReference type="Proteomes" id="UP000449846"/>
    </source>
</evidence>
<evidence type="ECO:0000313" key="1">
    <source>
        <dbReference type="EMBL" id="MTH60688.1"/>
    </source>
</evidence>
<accession>A0A844HNR2</accession>
<protein>
    <submittedName>
        <fullName evidence="1">Uncharacterized protein</fullName>
    </submittedName>
</protein>
<sequence length="514" mass="56139">MTPGTEITFFRNHLIIGCDAGPGDRLIVRIAGQTFSSPPVSDGHRAIVSIDYAPLYDADALPHELELASPAATVRLPQLDALSLVDIRSKAEFDNRVQGPASRQLHDEAARFCCRRAIRRHSDNYPLQAAAACVLGYRILEALDPDDTDIAEVRNAGLAIIRETPAGEDGIRWRSSVGTMLGYLGILLQDPDLSQEALSAALEHRDAGRLRTPNYARGEILLAALSLMQERKGEALELLRDIEDAFRGGVAGSRIEIPSQGYYACTEIHASLFAVRAAFDLRRAIAAIPNGVSPETVTLNFNFSGLSPILRALTDEGHFRAWLKAASATKLRRVRPPSEVHGFRKRSGALLANVWSAVENNAPSVNSDWPVELDALTKWSVALASAGNFSWSGLLDLAESRYWLGLKMAHERSPEASRVLAGAAPWAKRVFSTVPFAERADFARMEAIMSLVMSSYLVEHSLLNPLPAYADRAEFTRLATHHGRSAFKGEEGKAKLVTSLVKACGDADRDRRIS</sequence>